<dbReference type="AlphaFoldDB" id="A0A8J8NJD1"/>
<gene>
    <name evidence="1" type="ORF">FGO68_gene17561</name>
</gene>
<sequence>MTSRHSQLVLIAFILQSQLQSPDPMHLGYHPLILLPIPHWLIYLILVPLLIQPIPLRYLHVLKPAFDYINYLCPAPTAFIPHIPQQPLQIPYFTTDFIWNGLFESKPPSITAVFNAYAFKFVEGGLYIVDQGLAFDTRGRGEGEVFQQSALQVGFIRMGEELVVGEQELLLQLSTCFLQGPEFILEYFHIIAMDLAQGEREDLYLQMQSISPFLFLCDSVLLLCDPFVQLIQECTIEIALPMHIFLKGSCIFCIQGYIGTARMLVLAHDIEFDLELGCA</sequence>
<evidence type="ECO:0000313" key="1">
    <source>
        <dbReference type="EMBL" id="TNV76597.1"/>
    </source>
</evidence>
<evidence type="ECO:0000313" key="2">
    <source>
        <dbReference type="Proteomes" id="UP000785679"/>
    </source>
</evidence>
<keyword evidence="2" id="KW-1185">Reference proteome</keyword>
<comment type="caution">
    <text evidence="1">The sequence shown here is derived from an EMBL/GenBank/DDBJ whole genome shotgun (WGS) entry which is preliminary data.</text>
</comment>
<dbReference type="EMBL" id="RRYP01013282">
    <property type="protein sequence ID" value="TNV76597.1"/>
    <property type="molecule type" value="Genomic_DNA"/>
</dbReference>
<accession>A0A8J8NJD1</accession>
<name>A0A8J8NJD1_HALGN</name>
<dbReference type="Proteomes" id="UP000785679">
    <property type="component" value="Unassembled WGS sequence"/>
</dbReference>
<organism evidence="1 2">
    <name type="scientific">Halteria grandinella</name>
    <dbReference type="NCBI Taxonomy" id="5974"/>
    <lineage>
        <taxon>Eukaryota</taxon>
        <taxon>Sar</taxon>
        <taxon>Alveolata</taxon>
        <taxon>Ciliophora</taxon>
        <taxon>Intramacronucleata</taxon>
        <taxon>Spirotrichea</taxon>
        <taxon>Stichotrichia</taxon>
        <taxon>Sporadotrichida</taxon>
        <taxon>Halteriidae</taxon>
        <taxon>Halteria</taxon>
    </lineage>
</organism>
<proteinExistence type="predicted"/>
<protein>
    <submittedName>
        <fullName evidence="1">Uncharacterized protein</fullName>
    </submittedName>
</protein>
<reference evidence="1" key="1">
    <citation type="submission" date="2019-06" db="EMBL/GenBank/DDBJ databases">
        <authorList>
            <person name="Zheng W."/>
        </authorList>
    </citation>
    <scope>NUCLEOTIDE SEQUENCE</scope>
    <source>
        <strain evidence="1">QDHG01</strain>
    </source>
</reference>